<dbReference type="InterPro" id="IPR012337">
    <property type="entry name" value="RNaseH-like_sf"/>
</dbReference>
<comment type="caution">
    <text evidence="2">The sequence shown here is derived from an EMBL/GenBank/DDBJ whole genome shotgun (WGS) entry which is preliminary data.</text>
</comment>
<dbReference type="GO" id="GO:0004523">
    <property type="term" value="F:RNA-DNA hybrid ribonuclease activity"/>
    <property type="evidence" value="ECO:0007669"/>
    <property type="project" value="InterPro"/>
</dbReference>
<protein>
    <recommendedName>
        <fullName evidence="1">RNase H type-1 domain-containing protein</fullName>
    </recommendedName>
</protein>
<dbReference type="OrthoDB" id="126704at2759"/>
<dbReference type="Proteomes" id="UP000198211">
    <property type="component" value="Unassembled WGS sequence"/>
</dbReference>
<dbReference type="SUPFAM" id="SSF53098">
    <property type="entry name" value="Ribonuclease H-like"/>
    <property type="match status" value="1"/>
</dbReference>
<evidence type="ECO:0000313" key="3">
    <source>
        <dbReference type="Proteomes" id="UP000198211"/>
    </source>
</evidence>
<dbReference type="AlphaFoldDB" id="A0A225WF81"/>
<name>A0A225WF81_9STRA</name>
<dbReference type="InterPro" id="IPR002156">
    <property type="entry name" value="RNaseH_domain"/>
</dbReference>
<organism evidence="2 3">
    <name type="scientific">Phytophthora megakarya</name>
    <dbReference type="NCBI Taxonomy" id="4795"/>
    <lineage>
        <taxon>Eukaryota</taxon>
        <taxon>Sar</taxon>
        <taxon>Stramenopiles</taxon>
        <taxon>Oomycota</taxon>
        <taxon>Peronosporomycetes</taxon>
        <taxon>Peronosporales</taxon>
        <taxon>Peronosporaceae</taxon>
        <taxon>Phytophthora</taxon>
    </lineage>
</organism>
<keyword evidence="3" id="KW-1185">Reference proteome</keyword>
<sequence>MVNEAEYHGMIEGLKMALDRRIRELIVVGDSRIAIQQGHGLIQCLNPELQLLFAPFESLRKEFKSVRLVHVKREYNAAADYVTGKTALSRNSAEIVNAIELAQLKQVNRIPEKLVKQGTLEDTKSGNPVMKSEELASLETQRGMERVSFRLTIPESESSTDTLFSDIRRRNKK</sequence>
<reference evidence="3" key="1">
    <citation type="submission" date="2017-03" db="EMBL/GenBank/DDBJ databases">
        <title>Phytopthora megakarya and P. palmivora, two closely related causual agents of cacao black pod achieved similar genome size and gene model numbers by different mechanisms.</title>
        <authorList>
            <person name="Ali S."/>
            <person name="Shao J."/>
            <person name="Larry D.J."/>
            <person name="Kronmiller B."/>
            <person name="Shen D."/>
            <person name="Strem M.D."/>
            <person name="Melnick R.L."/>
            <person name="Guiltinan M.J."/>
            <person name="Tyler B.M."/>
            <person name="Meinhardt L.W."/>
            <person name="Bailey B.A."/>
        </authorList>
    </citation>
    <scope>NUCLEOTIDE SEQUENCE [LARGE SCALE GENOMIC DNA]</scope>
    <source>
        <strain evidence="3">zdho120</strain>
    </source>
</reference>
<dbReference type="EMBL" id="NBNE01001108">
    <property type="protein sequence ID" value="OWZ15520.1"/>
    <property type="molecule type" value="Genomic_DNA"/>
</dbReference>
<dbReference type="GO" id="GO:0003676">
    <property type="term" value="F:nucleic acid binding"/>
    <property type="evidence" value="ECO:0007669"/>
    <property type="project" value="InterPro"/>
</dbReference>
<dbReference type="Pfam" id="PF13456">
    <property type="entry name" value="RVT_3"/>
    <property type="match status" value="1"/>
</dbReference>
<gene>
    <name evidence="2" type="ORF">PHMEG_00010826</name>
</gene>
<feature type="domain" description="RNase H type-1" evidence="1">
    <location>
        <begin position="2"/>
        <end position="82"/>
    </location>
</feature>
<accession>A0A225WF81</accession>
<evidence type="ECO:0000313" key="2">
    <source>
        <dbReference type="EMBL" id="OWZ15520.1"/>
    </source>
</evidence>
<evidence type="ECO:0000259" key="1">
    <source>
        <dbReference type="Pfam" id="PF13456"/>
    </source>
</evidence>
<dbReference type="Gene3D" id="3.30.420.10">
    <property type="entry name" value="Ribonuclease H-like superfamily/Ribonuclease H"/>
    <property type="match status" value="1"/>
</dbReference>
<proteinExistence type="predicted"/>
<dbReference type="InterPro" id="IPR036397">
    <property type="entry name" value="RNaseH_sf"/>
</dbReference>